<dbReference type="AlphaFoldDB" id="A0A9N7YAD2"/>
<evidence type="ECO:0000313" key="2">
    <source>
        <dbReference type="EMBL" id="CAB1417109.1"/>
    </source>
</evidence>
<accession>A0A9N7YAD2</accession>
<dbReference type="Proteomes" id="UP001153269">
    <property type="component" value="Unassembled WGS sequence"/>
</dbReference>
<gene>
    <name evidence="2" type="ORF">PLEPLA_LOCUS4910</name>
</gene>
<dbReference type="EMBL" id="CADEAL010000246">
    <property type="protein sequence ID" value="CAB1417109.1"/>
    <property type="molecule type" value="Genomic_DNA"/>
</dbReference>
<comment type="caution">
    <text evidence="2">The sequence shown here is derived from an EMBL/GenBank/DDBJ whole genome shotgun (WGS) entry which is preliminary data.</text>
</comment>
<feature type="region of interest" description="Disordered" evidence="1">
    <location>
        <begin position="1"/>
        <end position="86"/>
    </location>
</feature>
<reference evidence="2" key="1">
    <citation type="submission" date="2020-03" db="EMBL/GenBank/DDBJ databases">
        <authorList>
            <person name="Weist P."/>
        </authorList>
    </citation>
    <scope>NUCLEOTIDE SEQUENCE</scope>
</reference>
<organism evidence="2 3">
    <name type="scientific">Pleuronectes platessa</name>
    <name type="common">European plaice</name>
    <dbReference type="NCBI Taxonomy" id="8262"/>
    <lineage>
        <taxon>Eukaryota</taxon>
        <taxon>Metazoa</taxon>
        <taxon>Chordata</taxon>
        <taxon>Craniata</taxon>
        <taxon>Vertebrata</taxon>
        <taxon>Euteleostomi</taxon>
        <taxon>Actinopterygii</taxon>
        <taxon>Neopterygii</taxon>
        <taxon>Teleostei</taxon>
        <taxon>Neoteleostei</taxon>
        <taxon>Acanthomorphata</taxon>
        <taxon>Carangaria</taxon>
        <taxon>Pleuronectiformes</taxon>
        <taxon>Pleuronectoidei</taxon>
        <taxon>Pleuronectidae</taxon>
        <taxon>Pleuronectes</taxon>
    </lineage>
</organism>
<proteinExistence type="predicted"/>
<evidence type="ECO:0000313" key="3">
    <source>
        <dbReference type="Proteomes" id="UP001153269"/>
    </source>
</evidence>
<evidence type="ECO:0000256" key="1">
    <source>
        <dbReference type="SAM" id="MobiDB-lite"/>
    </source>
</evidence>
<sequence>MATGDEDTILQQYRFEPESGEQKPGCEQGRRVPLGKSGSCPGPRLPDSRHTHTPWGSGPRPAHSLRDTQEPSLAGEPQRPSEAPQWEQWELELVQQQHPSTLLSQRLEVSRGLRLNVRHVYAAT</sequence>
<keyword evidence="3" id="KW-1185">Reference proteome</keyword>
<name>A0A9N7YAD2_PLEPL</name>
<protein>
    <submittedName>
        <fullName evidence="2">Uncharacterized protein</fullName>
    </submittedName>
</protein>